<protein>
    <submittedName>
        <fullName evidence="1">Uncharacterized protein</fullName>
    </submittedName>
</protein>
<sequence>MILLHPTKNCIRLKKLNMVNYHTPMLNALNHKTNHLQEQIHNM</sequence>
<name>A0A2P2LP76_RHIMU</name>
<dbReference type="EMBL" id="GGEC01039290">
    <property type="protein sequence ID" value="MBX19774.1"/>
    <property type="molecule type" value="Transcribed_RNA"/>
</dbReference>
<proteinExistence type="predicted"/>
<reference evidence="1" key="1">
    <citation type="submission" date="2018-02" db="EMBL/GenBank/DDBJ databases">
        <title>Rhizophora mucronata_Transcriptome.</title>
        <authorList>
            <person name="Meera S.P."/>
            <person name="Sreeshan A."/>
            <person name="Augustine A."/>
        </authorList>
    </citation>
    <scope>NUCLEOTIDE SEQUENCE</scope>
    <source>
        <tissue evidence="1">Leaf</tissue>
    </source>
</reference>
<dbReference type="AlphaFoldDB" id="A0A2P2LP76"/>
<organism evidence="1">
    <name type="scientific">Rhizophora mucronata</name>
    <name type="common">Asiatic mangrove</name>
    <dbReference type="NCBI Taxonomy" id="61149"/>
    <lineage>
        <taxon>Eukaryota</taxon>
        <taxon>Viridiplantae</taxon>
        <taxon>Streptophyta</taxon>
        <taxon>Embryophyta</taxon>
        <taxon>Tracheophyta</taxon>
        <taxon>Spermatophyta</taxon>
        <taxon>Magnoliopsida</taxon>
        <taxon>eudicotyledons</taxon>
        <taxon>Gunneridae</taxon>
        <taxon>Pentapetalae</taxon>
        <taxon>rosids</taxon>
        <taxon>fabids</taxon>
        <taxon>Malpighiales</taxon>
        <taxon>Rhizophoraceae</taxon>
        <taxon>Rhizophora</taxon>
    </lineage>
</organism>
<evidence type="ECO:0000313" key="1">
    <source>
        <dbReference type="EMBL" id="MBX19774.1"/>
    </source>
</evidence>
<accession>A0A2P2LP76</accession>